<reference evidence="1 2" key="1">
    <citation type="submission" date="2016-12" db="EMBL/GenBank/DDBJ databases">
        <title>The genomes of Aspergillus section Nigri reveals drivers in fungal speciation.</title>
        <authorList>
            <consortium name="DOE Joint Genome Institute"/>
            <person name="Vesth T.C."/>
            <person name="Nybo J."/>
            <person name="Theobald S."/>
            <person name="Brandl J."/>
            <person name="Frisvad J.C."/>
            <person name="Nielsen K.F."/>
            <person name="Lyhne E.K."/>
            <person name="Kogle M.E."/>
            <person name="Kuo A."/>
            <person name="Riley R."/>
            <person name="Clum A."/>
            <person name="Nolan M."/>
            <person name="Lipzen A."/>
            <person name="Salamov A."/>
            <person name="Henrissat B."/>
            <person name="Wiebenga A."/>
            <person name="De Vries R.P."/>
            <person name="Grigoriev I.V."/>
            <person name="Mortensen U.H."/>
            <person name="Andersen M.R."/>
            <person name="Baker S.E."/>
        </authorList>
    </citation>
    <scope>NUCLEOTIDE SEQUENCE [LARGE SCALE GENOMIC DNA]</scope>
    <source>
        <strain evidence="1 2">CBS 117.55</strain>
    </source>
</reference>
<evidence type="ECO:0000313" key="1">
    <source>
        <dbReference type="EMBL" id="PWY92111.1"/>
    </source>
</evidence>
<keyword evidence="2" id="KW-1185">Reference proteome</keyword>
<evidence type="ECO:0000313" key="2">
    <source>
        <dbReference type="Proteomes" id="UP000247233"/>
    </source>
</evidence>
<dbReference type="RefSeq" id="XP_025403850.1">
    <property type="nucleotide sequence ID" value="XM_025545606.1"/>
</dbReference>
<gene>
    <name evidence="1" type="ORF">BO70DRAFT_383778</name>
</gene>
<comment type="caution">
    <text evidence="1">The sequence shown here is derived from an EMBL/GenBank/DDBJ whole genome shotgun (WGS) entry which is preliminary data.</text>
</comment>
<dbReference type="GeneID" id="37067843"/>
<dbReference type="AlphaFoldDB" id="A0A317X1V4"/>
<accession>A0A317X1V4</accession>
<dbReference type="EMBL" id="MSFL01000001">
    <property type="protein sequence ID" value="PWY92111.1"/>
    <property type="molecule type" value="Genomic_DNA"/>
</dbReference>
<dbReference type="Proteomes" id="UP000247233">
    <property type="component" value="Unassembled WGS sequence"/>
</dbReference>
<sequence length="436" mass="49162">MCLHVSVLKRLLYNANFSQMVYYLGKLLGQIGRPDDSRKTDLLMRAQKGGFIQWHILGTEQKIILFSHRANCMDLLQLRVDLELESFQIAHVGSGLENAGFVNRFEMHAAGPDEPLPCSEKRTITATRPILSRPLPPSIPMSESRLSNPADNIPLDVAPNSEMGNTHGYSHFPRREAELPLEMDTVLNKSAICTPPDKALLTSYPGFGIASPAETVPPHMLNRTTCCHPKSDTTCFDSSPRERLTGIRSVLRKQSDPTILALLEYCCGANLSEKQLKKIFEANKCFSSQASRELLDKRDKSLDPVARRIGLIILYFNYYKIFSTYILDYILNTYHNNPCISKSNNATFTEAQISVLVTLVLNTRPGTIRIFQKLESVIKFLIFRQITQDLRQAILKDETTEDEAAAACQQTKTFWTKVNAKHVAREKMNKLLANVL</sequence>
<dbReference type="OrthoDB" id="4508405at2759"/>
<proteinExistence type="predicted"/>
<name>A0A317X1V4_9EURO</name>
<dbReference type="VEuPathDB" id="FungiDB:BO70DRAFT_383778"/>
<organism evidence="1 2">
    <name type="scientific">Aspergillus heteromorphus CBS 117.55</name>
    <dbReference type="NCBI Taxonomy" id="1448321"/>
    <lineage>
        <taxon>Eukaryota</taxon>
        <taxon>Fungi</taxon>
        <taxon>Dikarya</taxon>
        <taxon>Ascomycota</taxon>
        <taxon>Pezizomycotina</taxon>
        <taxon>Eurotiomycetes</taxon>
        <taxon>Eurotiomycetidae</taxon>
        <taxon>Eurotiales</taxon>
        <taxon>Aspergillaceae</taxon>
        <taxon>Aspergillus</taxon>
        <taxon>Aspergillus subgen. Circumdati</taxon>
    </lineage>
</organism>
<protein>
    <submittedName>
        <fullName evidence="1">Uncharacterized protein</fullName>
    </submittedName>
</protein>